<keyword evidence="2" id="KW-0812">Transmembrane</keyword>
<accession>A0ABY6GWY8</accession>
<dbReference type="RefSeq" id="WP_262599522.1">
    <property type="nucleotide sequence ID" value="NZ_CP103300.1"/>
</dbReference>
<name>A0ABY6GWY8_9GAMM</name>
<evidence type="ECO:0000256" key="1">
    <source>
        <dbReference type="SAM" id="MobiDB-lite"/>
    </source>
</evidence>
<keyword evidence="2" id="KW-0472">Membrane</keyword>
<evidence type="ECO:0000313" key="3">
    <source>
        <dbReference type="EMBL" id="UYM17072.1"/>
    </source>
</evidence>
<evidence type="ECO:0000313" key="4">
    <source>
        <dbReference type="Proteomes" id="UP001163255"/>
    </source>
</evidence>
<dbReference type="Proteomes" id="UP001163255">
    <property type="component" value="Chromosome"/>
</dbReference>
<keyword evidence="4" id="KW-1185">Reference proteome</keyword>
<reference evidence="3" key="1">
    <citation type="submission" date="2022-10" db="EMBL/GenBank/DDBJ databases">
        <title>Completed Genome Sequence of two octocoral isolated bacterium, Endozoicomonas euniceicola EF212T and Endozoicomonas gorgoniicola PS125T.</title>
        <authorList>
            <person name="Chiou Y.-J."/>
            <person name="Chen Y.-H."/>
        </authorList>
    </citation>
    <scope>NUCLEOTIDE SEQUENCE</scope>
    <source>
        <strain evidence="3">EF212</strain>
    </source>
</reference>
<dbReference type="EMBL" id="CP103300">
    <property type="protein sequence ID" value="UYM17072.1"/>
    <property type="molecule type" value="Genomic_DNA"/>
</dbReference>
<feature type="transmembrane region" description="Helical" evidence="2">
    <location>
        <begin position="29"/>
        <end position="46"/>
    </location>
</feature>
<proteinExistence type="predicted"/>
<keyword evidence="2" id="KW-1133">Transmembrane helix</keyword>
<feature type="region of interest" description="Disordered" evidence="1">
    <location>
        <begin position="314"/>
        <end position="335"/>
    </location>
</feature>
<sequence length="689" mass="76221">MGLASTDLCSKLYKGGTLHSNSGFRKKRIQAVSFLIIYCFFFAATVKASTIPANNHKNQLAVITLLPLMRYVTQGWDSLSLSQYPSPEQARVSSPDPIQVRAKKLAVEGDTHCFSAPNTADGQDNLWSCFNQTGIHKEVTISLPVSHINHVQITAFQTIDIQLGRWPEPDKDNGFSSLTAQESKMGKEIRQSFEHEERVHEALEKRSEILRAVTEMPGITHDRPGSQKYDNARIRLIVNHESDDSQKLSSIHFKLINGHSREEEKEFQDNLESIQSGGSLRRFTIKDSDHFDLLPETGVILSKSSDEVNQLIQYLPNSDNSGSGATGTSQNEGAATSSESFCGYVISSPDDEAQNLQAGPDDPESGLTGYFYRYDINEGTKRRWGPQALVTAGAMVAGAKAGDMIANGSDERFQQLLEKRGSNINPVALGAAAGGVVAFSALSWLRSSLKPASVSALKKIRQDIANSLVRAQQAESMIRENLEKVTSRFQNFQHDELNRERERSLQEAGNQYEEEKNKYDQTFNIVSASLIAMIGSQYVGGLLNETPPDTVHVSSVRKIESLKASDAIMAAASIATFINNRDASFWPRAQLTQALTPLVSGDDMAKIKRLLWSIPNPPVRSKFRVSGPLETEYNQLLADKHRFSEGQAHARKTMISTLTRNPGFFLHETKEGSEVVVPTLEQLHKNLPD</sequence>
<organism evidence="3 4">
    <name type="scientific">Endozoicomonas euniceicola</name>
    <dbReference type="NCBI Taxonomy" id="1234143"/>
    <lineage>
        <taxon>Bacteria</taxon>
        <taxon>Pseudomonadati</taxon>
        <taxon>Pseudomonadota</taxon>
        <taxon>Gammaproteobacteria</taxon>
        <taxon>Oceanospirillales</taxon>
        <taxon>Endozoicomonadaceae</taxon>
        <taxon>Endozoicomonas</taxon>
    </lineage>
</organism>
<protein>
    <submittedName>
        <fullName evidence="3">Uncharacterized protein</fullName>
    </submittedName>
</protein>
<gene>
    <name evidence="3" type="ORF">NX720_03850</name>
</gene>
<evidence type="ECO:0000256" key="2">
    <source>
        <dbReference type="SAM" id="Phobius"/>
    </source>
</evidence>